<dbReference type="EMBL" id="VZRB01000033">
    <property type="protein sequence ID" value="KAB1141252.1"/>
    <property type="molecule type" value="Genomic_DNA"/>
</dbReference>
<keyword evidence="4" id="KW-1185">Reference proteome</keyword>
<dbReference type="CDD" id="cd05008">
    <property type="entry name" value="SIS_GlmS_GlmD_1"/>
    <property type="match status" value="1"/>
</dbReference>
<dbReference type="InterPro" id="IPR035490">
    <property type="entry name" value="GlmS/FrlB_SIS"/>
</dbReference>
<dbReference type="InterPro" id="IPR035466">
    <property type="entry name" value="GlmS/AgaS_SIS"/>
</dbReference>
<evidence type="ECO:0000259" key="2">
    <source>
        <dbReference type="PROSITE" id="PS51464"/>
    </source>
</evidence>
<dbReference type="GO" id="GO:0016853">
    <property type="term" value="F:isomerase activity"/>
    <property type="evidence" value="ECO:0007669"/>
    <property type="project" value="UniProtKB-KW"/>
</dbReference>
<reference evidence="3 4" key="1">
    <citation type="submission" date="2019-09" db="EMBL/GenBank/DDBJ databases">
        <title>Screening of Novel Bioactive Compounds from Soil-Associated.</title>
        <authorList>
            <person name="Zhao S."/>
        </authorList>
    </citation>
    <scope>NUCLEOTIDE SEQUENCE [LARGE SCALE GENOMIC DNA]</scope>
    <source>
        <strain evidence="3 4">HIT-DPA4</strain>
    </source>
</reference>
<evidence type="ECO:0000313" key="4">
    <source>
        <dbReference type="Proteomes" id="UP000442707"/>
    </source>
</evidence>
<dbReference type="SUPFAM" id="SSF53697">
    <property type="entry name" value="SIS domain"/>
    <property type="match status" value="1"/>
</dbReference>
<name>A0A6H9US20_9ACTN</name>
<dbReference type="InterPro" id="IPR001347">
    <property type="entry name" value="SIS_dom"/>
</dbReference>
<dbReference type="CDD" id="cd05009">
    <property type="entry name" value="SIS_GlmS_GlmD_2"/>
    <property type="match status" value="1"/>
</dbReference>
<protein>
    <submittedName>
        <fullName evidence="3">Sugar isomerase</fullName>
    </submittedName>
</protein>
<dbReference type="Gene3D" id="3.40.50.10490">
    <property type="entry name" value="Glucose-6-phosphate isomerase like protein, domain 1"/>
    <property type="match status" value="2"/>
</dbReference>
<sequence>MSHVEKELSSQPECWERAAGLSAEHGHALGDRGERLAVVGCGTSYFMAQAAACLREAAGLGETDAFAASEFPVGRSYDRVIALTRSGTTTEVLDLLARLRGSTRTTAITADPDTPVMEAADDLVVLAFADEKSVVQTRFATTAFTLLRAHLGLHSEGAVTDVRTALAEPLPEGLVECAQFTFLGRGWSNGLAQEAALKMREASLSWTEAYPAMEYRHGPISITAANTATWMFGNAPAGLAEQVEATGAHWIEGRLDPLAELVRAQRLAVAVAAARGLDPDRPRHLTRSVVLTTP</sequence>
<gene>
    <name evidence="3" type="ORF">F7R91_33035</name>
</gene>
<keyword evidence="1" id="KW-0677">Repeat</keyword>
<dbReference type="RefSeq" id="WP_150955481.1">
    <property type="nucleotide sequence ID" value="NZ_VZRB01000033.1"/>
</dbReference>
<dbReference type="InterPro" id="IPR046348">
    <property type="entry name" value="SIS_dom_sf"/>
</dbReference>
<organism evidence="3 4">
    <name type="scientific">Streptomyces luteolifulvus</name>
    <dbReference type="NCBI Taxonomy" id="2615112"/>
    <lineage>
        <taxon>Bacteria</taxon>
        <taxon>Bacillati</taxon>
        <taxon>Actinomycetota</taxon>
        <taxon>Actinomycetes</taxon>
        <taxon>Kitasatosporales</taxon>
        <taxon>Streptomycetaceae</taxon>
        <taxon>Streptomyces</taxon>
    </lineage>
</organism>
<keyword evidence="3" id="KW-0413">Isomerase</keyword>
<dbReference type="PROSITE" id="PS51464">
    <property type="entry name" value="SIS"/>
    <property type="match status" value="1"/>
</dbReference>
<dbReference type="GO" id="GO:1901135">
    <property type="term" value="P:carbohydrate derivative metabolic process"/>
    <property type="evidence" value="ECO:0007669"/>
    <property type="project" value="InterPro"/>
</dbReference>
<feature type="domain" description="SIS" evidence="2">
    <location>
        <begin position="25"/>
        <end position="168"/>
    </location>
</feature>
<dbReference type="AlphaFoldDB" id="A0A6H9US20"/>
<accession>A0A6H9US20</accession>
<proteinExistence type="predicted"/>
<evidence type="ECO:0000256" key="1">
    <source>
        <dbReference type="ARBA" id="ARBA00022737"/>
    </source>
</evidence>
<dbReference type="Proteomes" id="UP000442707">
    <property type="component" value="Unassembled WGS sequence"/>
</dbReference>
<dbReference type="PANTHER" id="PTHR10937">
    <property type="entry name" value="GLUCOSAMINE--FRUCTOSE-6-PHOSPHATE AMINOTRANSFERASE, ISOMERIZING"/>
    <property type="match status" value="1"/>
</dbReference>
<comment type="caution">
    <text evidence="3">The sequence shown here is derived from an EMBL/GenBank/DDBJ whole genome shotgun (WGS) entry which is preliminary data.</text>
</comment>
<evidence type="ECO:0000313" key="3">
    <source>
        <dbReference type="EMBL" id="KAB1141252.1"/>
    </source>
</evidence>
<dbReference type="GO" id="GO:0097367">
    <property type="term" value="F:carbohydrate derivative binding"/>
    <property type="evidence" value="ECO:0007669"/>
    <property type="project" value="InterPro"/>
</dbReference>